<accession>A0A914Y752</accession>
<comment type="subcellular location">
    <subcellularLocation>
        <location evidence="1">Membrane</location>
        <topology evidence="1">Multi-pass membrane protein</topology>
    </subcellularLocation>
</comment>
<evidence type="ECO:0000256" key="2">
    <source>
        <dbReference type="ARBA" id="ARBA00022692"/>
    </source>
</evidence>
<feature type="domain" description="Amino acid transporter transmembrane" evidence="8">
    <location>
        <begin position="12"/>
        <end position="469"/>
    </location>
</feature>
<feature type="transmembrane region" description="Helical" evidence="7">
    <location>
        <begin position="415"/>
        <end position="434"/>
    </location>
</feature>
<evidence type="ECO:0000256" key="4">
    <source>
        <dbReference type="ARBA" id="ARBA00023136"/>
    </source>
</evidence>
<evidence type="ECO:0000256" key="3">
    <source>
        <dbReference type="ARBA" id="ARBA00022989"/>
    </source>
</evidence>
<evidence type="ECO:0000256" key="7">
    <source>
        <dbReference type="SAM" id="Phobius"/>
    </source>
</evidence>
<dbReference type="PANTHER" id="PTHR16189:SF0">
    <property type="entry name" value="TRANSMEMBRANE PROTEIN 104"/>
    <property type="match status" value="1"/>
</dbReference>
<feature type="transmembrane region" description="Helical" evidence="7">
    <location>
        <begin position="12"/>
        <end position="32"/>
    </location>
</feature>
<dbReference type="InterPro" id="IPR013057">
    <property type="entry name" value="AA_transpt_TM"/>
</dbReference>
<dbReference type="GO" id="GO:0016020">
    <property type="term" value="C:membrane"/>
    <property type="evidence" value="ECO:0007669"/>
    <property type="project" value="UniProtKB-SubCell"/>
</dbReference>
<feature type="transmembrane region" description="Helical" evidence="7">
    <location>
        <begin position="185"/>
        <end position="205"/>
    </location>
</feature>
<feature type="transmembrane region" description="Helical" evidence="7">
    <location>
        <begin position="285"/>
        <end position="310"/>
    </location>
</feature>
<evidence type="ECO:0000313" key="10">
    <source>
        <dbReference type="WBParaSite" id="PSU_v2.g14573.t1"/>
    </source>
</evidence>
<keyword evidence="9" id="KW-1185">Reference proteome</keyword>
<reference evidence="10" key="1">
    <citation type="submission" date="2022-11" db="UniProtKB">
        <authorList>
            <consortium name="WormBaseParasite"/>
        </authorList>
    </citation>
    <scope>IDENTIFICATION</scope>
</reference>
<organism evidence="9 10">
    <name type="scientific">Panagrolaimus superbus</name>
    <dbReference type="NCBI Taxonomy" id="310955"/>
    <lineage>
        <taxon>Eukaryota</taxon>
        <taxon>Metazoa</taxon>
        <taxon>Ecdysozoa</taxon>
        <taxon>Nematoda</taxon>
        <taxon>Chromadorea</taxon>
        <taxon>Rhabditida</taxon>
        <taxon>Tylenchina</taxon>
        <taxon>Panagrolaimomorpha</taxon>
        <taxon>Panagrolaimoidea</taxon>
        <taxon>Panagrolaimidae</taxon>
        <taxon>Panagrolaimus</taxon>
    </lineage>
</organism>
<keyword evidence="3 7" id="KW-1133">Transmembrane helix</keyword>
<evidence type="ECO:0000259" key="8">
    <source>
        <dbReference type="Pfam" id="PF01490"/>
    </source>
</evidence>
<keyword evidence="2 7" id="KW-0812">Transmembrane</keyword>
<feature type="transmembrane region" description="Helical" evidence="7">
    <location>
        <begin position="117"/>
        <end position="139"/>
    </location>
</feature>
<dbReference type="Pfam" id="PF01490">
    <property type="entry name" value="Aa_trans"/>
    <property type="match status" value="1"/>
</dbReference>
<feature type="transmembrane region" description="Helical" evidence="7">
    <location>
        <begin position="255"/>
        <end position="273"/>
    </location>
</feature>
<feature type="transmembrane region" description="Helical" evidence="7">
    <location>
        <begin position="330"/>
        <end position="354"/>
    </location>
</feature>
<feature type="transmembrane region" description="Helical" evidence="7">
    <location>
        <begin position="217"/>
        <end position="235"/>
    </location>
</feature>
<keyword evidence="5" id="KW-0325">Glycoprotein</keyword>
<proteinExistence type="inferred from homology"/>
<dbReference type="Proteomes" id="UP000887577">
    <property type="component" value="Unplaced"/>
</dbReference>
<comment type="similarity">
    <text evidence="6">Belongs to the TMEM104 family.</text>
</comment>
<keyword evidence="4 7" id="KW-0472">Membrane</keyword>
<dbReference type="PANTHER" id="PTHR16189">
    <property type="entry name" value="TRANSMEMBRANE PROTEIN 104-RELATED"/>
    <property type="match status" value="1"/>
</dbReference>
<dbReference type="AlphaFoldDB" id="A0A914Y752"/>
<evidence type="ECO:0000256" key="5">
    <source>
        <dbReference type="ARBA" id="ARBA00023180"/>
    </source>
</evidence>
<evidence type="ECO:0000256" key="1">
    <source>
        <dbReference type="ARBA" id="ARBA00004141"/>
    </source>
</evidence>
<feature type="transmembrane region" description="Helical" evidence="7">
    <location>
        <begin position="38"/>
        <end position="63"/>
    </location>
</feature>
<protein>
    <submittedName>
        <fullName evidence="10">Amino acid transporter transmembrane domain-containing protein</fullName>
    </submittedName>
</protein>
<feature type="transmembrane region" description="Helical" evidence="7">
    <location>
        <begin position="446"/>
        <end position="468"/>
    </location>
</feature>
<name>A0A914Y752_9BILA</name>
<evidence type="ECO:0000313" key="9">
    <source>
        <dbReference type="Proteomes" id="UP000887577"/>
    </source>
</evidence>
<evidence type="ECO:0000256" key="6">
    <source>
        <dbReference type="ARBA" id="ARBA00038166"/>
    </source>
</evidence>
<dbReference type="WBParaSite" id="PSU_v2.g14573.t1">
    <property type="protein sequence ID" value="PSU_v2.g14573.t1"/>
    <property type="gene ID" value="PSU_v2.g14573"/>
</dbReference>
<feature type="transmembrane region" description="Helical" evidence="7">
    <location>
        <begin position="489"/>
        <end position="510"/>
    </location>
</feature>
<sequence>MPSPVQEGQSFSTTIGLLYVFNLIVGTGALALPKAFQTAGYVLGTLLLLISAFMSYICATFVIETMSVSNAILKRNQENEVGQLYGLESSNDEAEGSAEENYVQQKKSFDITQKSEMAYLVLGKIGVVMTYIFLTLYLFGDLAIYSTTVPKSLMNVLCESPNVTIITNDLPCYQNHFDDFSRLSVYRICVALFACFCFPMVIAGMTKTKYIQLATTVSRWTAFTLMIVLASMQLFRDGPQASPPAADIKGFGSLFGVSIYAFMCHHSIPGLLTPIRNKKNFNYKLIGVYGVIFVFYCTLSVTGSFAFSVVQDVYTLNFLHDDKTSLVYSLIDYFLALFPVFTLTSSYIIVAITLSNNLKILLTMLRNSNKTESNEFESEALLESSSDREDVIDLRSPIPSSTTSPTNHSIFFDQISPFIFPFIAIFLPTILSFFNDNVLVLASITGSYPGVGVQFIIPSCLVIGARKYANSQLHHPVPETIRSPFKQNFWPYLTLLWAAFTIVNVTIHLLHFG</sequence>